<evidence type="ECO:0000259" key="4">
    <source>
        <dbReference type="PROSITE" id="PS50995"/>
    </source>
</evidence>
<dbReference type="EMBL" id="AGYR01000056">
    <property type="protein sequence ID" value="ENZ08912.1"/>
    <property type="molecule type" value="Genomic_DNA"/>
</dbReference>
<evidence type="ECO:0000313" key="5">
    <source>
        <dbReference type="EMBL" id="ENZ08912.1"/>
    </source>
</evidence>
<evidence type="ECO:0000256" key="2">
    <source>
        <dbReference type="ARBA" id="ARBA00023125"/>
    </source>
</evidence>
<dbReference type="InterPro" id="IPR036390">
    <property type="entry name" value="WH_DNA-bd_sf"/>
</dbReference>
<dbReference type="InterPro" id="IPR052067">
    <property type="entry name" value="Metal_resp_HTH_trans_reg"/>
</dbReference>
<dbReference type="PATRIC" id="fig|999408.3.peg.5023"/>
<gene>
    <name evidence="5" type="ORF">HMPREF1090_04675</name>
</gene>
<keyword evidence="3" id="KW-0804">Transcription</keyword>
<keyword evidence="1" id="KW-0805">Transcription regulation</keyword>
<dbReference type="InterPro" id="IPR036388">
    <property type="entry name" value="WH-like_DNA-bd_sf"/>
</dbReference>
<dbReference type="GO" id="GO:0003677">
    <property type="term" value="F:DNA binding"/>
    <property type="evidence" value="ECO:0007669"/>
    <property type="project" value="UniProtKB-KW"/>
</dbReference>
<dbReference type="Gene3D" id="1.10.10.10">
    <property type="entry name" value="Winged helix-like DNA-binding domain superfamily/Winged helix DNA-binding domain"/>
    <property type="match status" value="1"/>
</dbReference>
<dbReference type="PANTHER" id="PTHR35790:SF4">
    <property type="entry name" value="HTH-TYPE TRANSCRIPTIONAL REGULATOR PCHR"/>
    <property type="match status" value="1"/>
</dbReference>
<dbReference type="Proteomes" id="UP000013085">
    <property type="component" value="Unassembled WGS sequence"/>
</dbReference>
<dbReference type="InterPro" id="IPR000835">
    <property type="entry name" value="HTH_MarR-typ"/>
</dbReference>
<dbReference type="GO" id="GO:0003700">
    <property type="term" value="F:DNA-binding transcription factor activity"/>
    <property type="evidence" value="ECO:0007669"/>
    <property type="project" value="InterPro"/>
</dbReference>
<organism evidence="5 6">
    <name type="scientific">[Clostridium] clostridioforme 90A8</name>
    <dbReference type="NCBI Taxonomy" id="999408"/>
    <lineage>
        <taxon>Bacteria</taxon>
        <taxon>Bacillati</taxon>
        <taxon>Bacillota</taxon>
        <taxon>Clostridia</taxon>
        <taxon>Lachnospirales</taxon>
        <taxon>Lachnospiraceae</taxon>
        <taxon>Enterocloster</taxon>
    </lineage>
</organism>
<dbReference type="PROSITE" id="PS50995">
    <property type="entry name" value="HTH_MARR_2"/>
    <property type="match status" value="1"/>
</dbReference>
<keyword evidence="2" id="KW-0238">DNA-binding</keyword>
<dbReference type="SUPFAM" id="SSF46785">
    <property type="entry name" value="Winged helix' DNA-binding domain"/>
    <property type="match status" value="1"/>
</dbReference>
<evidence type="ECO:0000256" key="3">
    <source>
        <dbReference type="ARBA" id="ARBA00023163"/>
    </source>
</evidence>
<evidence type="ECO:0000256" key="1">
    <source>
        <dbReference type="ARBA" id="ARBA00023015"/>
    </source>
</evidence>
<name>A0A0E2HHP0_9FIRM</name>
<accession>A0A0E2HHP0</accession>
<dbReference type="RefSeq" id="WP_002587620.1">
    <property type="nucleotide sequence ID" value="NZ_KB850988.1"/>
</dbReference>
<feature type="domain" description="HTH marR-type" evidence="4">
    <location>
        <begin position="1"/>
        <end position="152"/>
    </location>
</feature>
<dbReference type="AlphaFoldDB" id="A0A0E2HHP0"/>
<sequence>MTHFTDIDNAYRKITARANMLYEFVILYHNYIYGKHTYEAENCNMMQIHTLTFIDDCPGITATQLSKIWHKSKSAISQTIKKLIESGYVEKRYMENNEKTARLYVTEKGKRLSSVHKAYDIADITQTTAYLIEQCSEADLEAFYRIVEQYTKLLKEEL</sequence>
<comment type="caution">
    <text evidence="5">The sequence shown here is derived from an EMBL/GenBank/DDBJ whole genome shotgun (WGS) entry which is preliminary data.</text>
</comment>
<reference evidence="5 6" key="1">
    <citation type="submission" date="2013-01" db="EMBL/GenBank/DDBJ databases">
        <title>The Genome Sequence of Clostridium clostridioforme 90A8.</title>
        <authorList>
            <consortium name="The Broad Institute Genome Sequencing Platform"/>
            <person name="Earl A."/>
            <person name="Ward D."/>
            <person name="Feldgarden M."/>
            <person name="Gevers D."/>
            <person name="Courvalin P."/>
            <person name="Lambert T."/>
            <person name="Walker B."/>
            <person name="Young S.K."/>
            <person name="Zeng Q."/>
            <person name="Gargeya S."/>
            <person name="Fitzgerald M."/>
            <person name="Haas B."/>
            <person name="Abouelleil A."/>
            <person name="Alvarado L."/>
            <person name="Arachchi H.M."/>
            <person name="Berlin A.M."/>
            <person name="Chapman S.B."/>
            <person name="Dewar J."/>
            <person name="Goldberg J."/>
            <person name="Griggs A."/>
            <person name="Gujja S."/>
            <person name="Hansen M."/>
            <person name="Howarth C."/>
            <person name="Imamovic A."/>
            <person name="Larimer J."/>
            <person name="McCowan C."/>
            <person name="Murphy C."/>
            <person name="Neiman D."/>
            <person name="Pearson M."/>
            <person name="Priest M."/>
            <person name="Roberts A."/>
            <person name="Saif S."/>
            <person name="Shea T."/>
            <person name="Sisk P."/>
            <person name="Sykes S."/>
            <person name="Wortman J."/>
            <person name="Nusbaum C."/>
            <person name="Birren B."/>
        </authorList>
    </citation>
    <scope>NUCLEOTIDE SEQUENCE [LARGE SCALE GENOMIC DNA]</scope>
    <source>
        <strain evidence="5 6">90A8</strain>
    </source>
</reference>
<dbReference type="GeneID" id="57960662"/>
<dbReference type="SMART" id="SM00347">
    <property type="entry name" value="HTH_MARR"/>
    <property type="match status" value="1"/>
</dbReference>
<evidence type="ECO:0000313" key="6">
    <source>
        <dbReference type="Proteomes" id="UP000013085"/>
    </source>
</evidence>
<protein>
    <recommendedName>
        <fullName evidence="4">HTH marR-type domain-containing protein</fullName>
    </recommendedName>
</protein>
<proteinExistence type="predicted"/>
<dbReference type="PANTHER" id="PTHR35790">
    <property type="entry name" value="HTH-TYPE TRANSCRIPTIONAL REGULATOR PCHR"/>
    <property type="match status" value="1"/>
</dbReference>
<dbReference type="Pfam" id="PF12802">
    <property type="entry name" value="MarR_2"/>
    <property type="match status" value="1"/>
</dbReference>
<dbReference type="HOGENOM" id="CLU_083287_11_0_9"/>